<comment type="caution">
    <text evidence="1">The sequence shown here is derived from an EMBL/GenBank/DDBJ whole genome shotgun (WGS) entry which is preliminary data.</text>
</comment>
<evidence type="ECO:0000313" key="1">
    <source>
        <dbReference type="EMBL" id="MPM35185.1"/>
    </source>
</evidence>
<sequence length="145" mass="16360">MPEPVPISRLRVRESNMPDINGLPVPQWEVIVEYNDPVNERNYYRFVEYVNGKVTAHYVENDTFNNGTKSKSFLTSCDRKLVPGDTVTVEMQSISKAVYDYFYGFSLLNNVSQGSSVVNPVTNVSGVKLGYFSAHTVNRKSIVVK</sequence>
<protein>
    <recommendedName>
        <fullName evidence="2">DUF4249 domain-containing protein</fullName>
    </recommendedName>
</protein>
<reference evidence="1" key="1">
    <citation type="submission" date="2019-08" db="EMBL/GenBank/DDBJ databases">
        <authorList>
            <person name="Kucharzyk K."/>
            <person name="Murdoch R.W."/>
            <person name="Higgins S."/>
            <person name="Loffler F."/>
        </authorList>
    </citation>
    <scope>NUCLEOTIDE SEQUENCE</scope>
</reference>
<accession>A0A644Z2P7</accession>
<dbReference type="EMBL" id="VSSQ01007204">
    <property type="protein sequence ID" value="MPM35185.1"/>
    <property type="molecule type" value="Genomic_DNA"/>
</dbReference>
<organism evidence="1">
    <name type="scientific">bioreactor metagenome</name>
    <dbReference type="NCBI Taxonomy" id="1076179"/>
    <lineage>
        <taxon>unclassified sequences</taxon>
        <taxon>metagenomes</taxon>
        <taxon>ecological metagenomes</taxon>
    </lineage>
</organism>
<dbReference type="Pfam" id="PF14054">
    <property type="entry name" value="DUF4249"/>
    <property type="match status" value="1"/>
</dbReference>
<dbReference type="AlphaFoldDB" id="A0A644Z2P7"/>
<name>A0A644Z2P7_9ZZZZ</name>
<evidence type="ECO:0008006" key="2">
    <source>
        <dbReference type="Google" id="ProtNLM"/>
    </source>
</evidence>
<proteinExistence type="predicted"/>
<dbReference type="InterPro" id="IPR025345">
    <property type="entry name" value="DUF4249"/>
</dbReference>
<gene>
    <name evidence="1" type="ORF">SDC9_81775</name>
</gene>